<proteinExistence type="predicted"/>
<dbReference type="PROSITE" id="PS51704">
    <property type="entry name" value="GP_PDE"/>
    <property type="match status" value="1"/>
</dbReference>
<dbReference type="InterPro" id="IPR017946">
    <property type="entry name" value="PLC-like_Pdiesterase_TIM-brl"/>
</dbReference>
<reference evidence="2 3" key="1">
    <citation type="submission" date="2023-04" db="EMBL/GenBank/DDBJ databases">
        <title>Marinobulbifer ophiurae gen. nov., sp. Nov., isolate from tissue of brittle star Ophioplocus japonicus.</title>
        <authorList>
            <person name="Kawano K."/>
            <person name="Sawayama S."/>
            <person name="Nakagawa S."/>
        </authorList>
    </citation>
    <scope>NUCLEOTIDE SEQUENCE [LARGE SCALE GENOMIC DNA]</scope>
    <source>
        <strain evidence="2 3">NKW57</strain>
    </source>
</reference>
<dbReference type="Gene3D" id="3.20.20.190">
    <property type="entry name" value="Phosphatidylinositol (PI) phosphodiesterase"/>
    <property type="match status" value="1"/>
</dbReference>
<feature type="domain" description="GP-PDE" evidence="1">
    <location>
        <begin position="38"/>
        <end position="289"/>
    </location>
</feature>
<dbReference type="InterPro" id="IPR030395">
    <property type="entry name" value="GP_PDE_dom"/>
</dbReference>
<evidence type="ECO:0000313" key="2">
    <source>
        <dbReference type="EMBL" id="GMG87112.1"/>
    </source>
</evidence>
<evidence type="ECO:0000259" key="1">
    <source>
        <dbReference type="PROSITE" id="PS51704"/>
    </source>
</evidence>
<dbReference type="SUPFAM" id="SSF51695">
    <property type="entry name" value="PLC-like phosphodiesterases"/>
    <property type="match status" value="1"/>
</dbReference>
<protein>
    <submittedName>
        <fullName evidence="2">Glycerophosphodiester phosphodiesterase</fullName>
    </submittedName>
</protein>
<dbReference type="EMBL" id="BSYJ01000003">
    <property type="protein sequence ID" value="GMG87112.1"/>
    <property type="molecule type" value="Genomic_DNA"/>
</dbReference>
<dbReference type="PANTHER" id="PTHR46211:SF14">
    <property type="entry name" value="GLYCEROPHOSPHODIESTER PHOSPHODIESTERASE"/>
    <property type="match status" value="1"/>
</dbReference>
<dbReference type="PANTHER" id="PTHR46211">
    <property type="entry name" value="GLYCEROPHOSPHORYL DIESTER PHOSPHODIESTERASE"/>
    <property type="match status" value="1"/>
</dbReference>
<name>A0ABQ6LYK1_9GAMM</name>
<accession>A0ABQ6LYK1</accession>
<comment type="caution">
    <text evidence="2">The sequence shown here is derived from an EMBL/GenBank/DDBJ whole genome shotgun (WGS) entry which is preliminary data.</text>
</comment>
<organism evidence="2 3">
    <name type="scientific">Biformimicrobium ophioploci</name>
    <dbReference type="NCBI Taxonomy" id="3036711"/>
    <lineage>
        <taxon>Bacteria</taxon>
        <taxon>Pseudomonadati</taxon>
        <taxon>Pseudomonadota</taxon>
        <taxon>Gammaproteobacteria</taxon>
        <taxon>Cellvibrionales</taxon>
        <taxon>Microbulbiferaceae</taxon>
        <taxon>Biformimicrobium</taxon>
    </lineage>
</organism>
<evidence type="ECO:0000313" key="3">
    <source>
        <dbReference type="Proteomes" id="UP001224392"/>
    </source>
</evidence>
<sequence length="291" mass="33175">MQGLFALVVLLVLLAKFVLPGLRTVEPVAFFERFGQYPLVISHADDSGIGLYPGNSMLFLEEMTKLGVDVLEMDVQLTEDGYIVLMHDETVDRTTEGSGEISQMTLAQLRQLNVGYNWSKDGQSYPYRASPLQIPTIEQVFTEFRGWPMIIEIKPSSPELGRRLCETVSTYLKEKEVMVSTRHQHVMDAFRKDCPRVATGATENEVRRFVYASLARLPELLEPEYRALHIPMRSGNIELVNRRTLRHANKLGLQTHVWTVNQEPEMRSLVELGTEGIMTDRPDLLLQVLDR</sequence>
<dbReference type="Proteomes" id="UP001224392">
    <property type="component" value="Unassembled WGS sequence"/>
</dbReference>
<keyword evidence="3" id="KW-1185">Reference proteome</keyword>
<gene>
    <name evidence="2" type="ORF">MNKW57_14330</name>
</gene>
<dbReference type="CDD" id="cd08561">
    <property type="entry name" value="GDPD_cytoplasmic_ScUgpQ2_like"/>
    <property type="match status" value="1"/>
</dbReference>
<dbReference type="Pfam" id="PF03009">
    <property type="entry name" value="GDPD"/>
    <property type="match status" value="1"/>
</dbReference>